<sequence>MLAGDVSDEGCHQPIAGVMQVAIIFRHEVQRRARAEGSGTRNLQNTNLGRFRASVIGIGGAYIHNPSHIVLSFEYKLPIMDPQDNPICKRDPEEVGIVAARLLLGGSIFALARLTGVIACLGGPSAASGLAWLAKSCSILSFDILKTNCW</sequence>
<dbReference type="GeneID" id="92091028"/>
<keyword evidence="2" id="KW-1185">Reference proteome</keyword>
<dbReference type="RefSeq" id="XP_066717234.1">
    <property type="nucleotide sequence ID" value="XM_066857965.1"/>
</dbReference>
<reference evidence="1 2" key="1">
    <citation type="submission" date="2023-01" db="EMBL/GenBank/DDBJ databases">
        <title>Analysis of 21 Apiospora genomes using comparative genomics revels a genus with tremendous synthesis potential of carbohydrate active enzymes and secondary metabolites.</title>
        <authorList>
            <person name="Sorensen T."/>
        </authorList>
    </citation>
    <scope>NUCLEOTIDE SEQUENCE [LARGE SCALE GENOMIC DNA]</scope>
    <source>
        <strain evidence="1 2">CBS 135458</strain>
    </source>
</reference>
<protein>
    <submittedName>
        <fullName evidence="1">Type I iterative PKS</fullName>
    </submittedName>
</protein>
<name>A0ABR1VFD8_9PEZI</name>
<proteinExistence type="predicted"/>
<evidence type="ECO:0000313" key="2">
    <source>
        <dbReference type="Proteomes" id="UP001480595"/>
    </source>
</evidence>
<accession>A0ABR1VFD8</accession>
<gene>
    <name evidence="1" type="ORF">PG994_006556</name>
</gene>
<evidence type="ECO:0000313" key="1">
    <source>
        <dbReference type="EMBL" id="KAK8069940.1"/>
    </source>
</evidence>
<dbReference type="EMBL" id="JAQQWL010000006">
    <property type="protein sequence ID" value="KAK8069940.1"/>
    <property type="molecule type" value="Genomic_DNA"/>
</dbReference>
<dbReference type="Proteomes" id="UP001480595">
    <property type="component" value="Unassembled WGS sequence"/>
</dbReference>
<comment type="caution">
    <text evidence="1">The sequence shown here is derived from an EMBL/GenBank/DDBJ whole genome shotgun (WGS) entry which is preliminary data.</text>
</comment>
<organism evidence="1 2">
    <name type="scientific">Apiospora phragmitis</name>
    <dbReference type="NCBI Taxonomy" id="2905665"/>
    <lineage>
        <taxon>Eukaryota</taxon>
        <taxon>Fungi</taxon>
        <taxon>Dikarya</taxon>
        <taxon>Ascomycota</taxon>
        <taxon>Pezizomycotina</taxon>
        <taxon>Sordariomycetes</taxon>
        <taxon>Xylariomycetidae</taxon>
        <taxon>Amphisphaeriales</taxon>
        <taxon>Apiosporaceae</taxon>
        <taxon>Apiospora</taxon>
    </lineage>
</organism>